<keyword evidence="9" id="KW-1185">Reference proteome</keyword>
<gene>
    <name evidence="8" type="ORF">GFSPODELE1_LOCUS2098</name>
</gene>
<dbReference type="InterPro" id="IPR020846">
    <property type="entry name" value="MFS_dom"/>
</dbReference>
<keyword evidence="5 6" id="KW-0472">Membrane</keyword>
<dbReference type="PROSITE" id="PS50850">
    <property type="entry name" value="MFS"/>
    <property type="match status" value="1"/>
</dbReference>
<dbReference type="PANTHER" id="PTHR42718:SF9">
    <property type="entry name" value="MAJOR FACILITATOR SUPERFAMILY MULTIDRUG TRANSPORTER MFSC"/>
    <property type="match status" value="1"/>
</dbReference>
<keyword evidence="4 6" id="KW-1133">Transmembrane helix</keyword>
<dbReference type="EMBL" id="OZ037953">
    <property type="protein sequence ID" value="CAL1698312.1"/>
    <property type="molecule type" value="Genomic_DNA"/>
</dbReference>
<keyword evidence="2" id="KW-0813">Transport</keyword>
<feature type="transmembrane region" description="Helical" evidence="6">
    <location>
        <begin position="356"/>
        <end position="374"/>
    </location>
</feature>
<dbReference type="Gene3D" id="1.20.1250.20">
    <property type="entry name" value="MFS general substrate transporter like domains"/>
    <property type="match status" value="2"/>
</dbReference>
<feature type="transmembrane region" description="Helical" evidence="6">
    <location>
        <begin position="235"/>
        <end position="256"/>
    </location>
</feature>
<dbReference type="InterPro" id="IPR036259">
    <property type="entry name" value="MFS_trans_sf"/>
</dbReference>
<evidence type="ECO:0000256" key="3">
    <source>
        <dbReference type="ARBA" id="ARBA00022692"/>
    </source>
</evidence>
<feature type="domain" description="Major facilitator superfamily (MFS) profile" evidence="7">
    <location>
        <begin position="48"/>
        <end position="514"/>
    </location>
</feature>
<organism evidence="8 9">
    <name type="scientific">Somion occarium</name>
    <dbReference type="NCBI Taxonomy" id="3059160"/>
    <lineage>
        <taxon>Eukaryota</taxon>
        <taxon>Fungi</taxon>
        <taxon>Dikarya</taxon>
        <taxon>Basidiomycota</taxon>
        <taxon>Agaricomycotina</taxon>
        <taxon>Agaricomycetes</taxon>
        <taxon>Polyporales</taxon>
        <taxon>Cerrenaceae</taxon>
        <taxon>Somion</taxon>
    </lineage>
</organism>
<evidence type="ECO:0000313" key="9">
    <source>
        <dbReference type="Proteomes" id="UP001497453"/>
    </source>
</evidence>
<feature type="transmembrane region" description="Helical" evidence="6">
    <location>
        <begin position="411"/>
        <end position="435"/>
    </location>
</feature>
<dbReference type="PANTHER" id="PTHR42718">
    <property type="entry name" value="MAJOR FACILITATOR SUPERFAMILY MULTIDRUG TRANSPORTER MFSC"/>
    <property type="match status" value="1"/>
</dbReference>
<evidence type="ECO:0000256" key="2">
    <source>
        <dbReference type="ARBA" id="ARBA00022448"/>
    </source>
</evidence>
<comment type="subcellular location">
    <subcellularLocation>
        <location evidence="1">Membrane</location>
        <topology evidence="1">Multi-pass membrane protein</topology>
    </subcellularLocation>
</comment>
<dbReference type="InterPro" id="IPR011701">
    <property type="entry name" value="MFS"/>
</dbReference>
<evidence type="ECO:0000256" key="6">
    <source>
        <dbReference type="SAM" id="Phobius"/>
    </source>
</evidence>
<feature type="transmembrane region" description="Helical" evidence="6">
    <location>
        <begin position="492"/>
        <end position="512"/>
    </location>
</feature>
<reference evidence="9" key="1">
    <citation type="submission" date="2024-04" db="EMBL/GenBank/DDBJ databases">
        <authorList>
            <person name="Shaw F."/>
            <person name="Minotto A."/>
        </authorList>
    </citation>
    <scope>NUCLEOTIDE SEQUENCE [LARGE SCALE GENOMIC DNA]</scope>
</reference>
<feature type="transmembrane region" description="Helical" evidence="6">
    <location>
        <begin position="298"/>
        <end position="318"/>
    </location>
</feature>
<accession>A0ABP1CRK0</accession>
<evidence type="ECO:0000313" key="8">
    <source>
        <dbReference type="EMBL" id="CAL1698312.1"/>
    </source>
</evidence>
<evidence type="ECO:0000259" key="7">
    <source>
        <dbReference type="PROSITE" id="PS50850"/>
    </source>
</evidence>
<dbReference type="Proteomes" id="UP001497453">
    <property type="component" value="Chromosome 10"/>
</dbReference>
<evidence type="ECO:0000256" key="4">
    <source>
        <dbReference type="ARBA" id="ARBA00022989"/>
    </source>
</evidence>
<name>A0ABP1CRK0_9APHY</name>
<protein>
    <recommendedName>
        <fullName evidence="7">Major facilitator superfamily (MFS) profile domain-containing protein</fullName>
    </recommendedName>
</protein>
<proteinExistence type="predicted"/>
<feature type="transmembrane region" description="Helical" evidence="6">
    <location>
        <begin position="113"/>
        <end position="133"/>
    </location>
</feature>
<feature type="transmembrane region" description="Helical" evidence="6">
    <location>
        <begin position="173"/>
        <end position="197"/>
    </location>
</feature>
<dbReference type="Pfam" id="PF07690">
    <property type="entry name" value="MFS_1"/>
    <property type="match status" value="1"/>
</dbReference>
<evidence type="ECO:0000256" key="5">
    <source>
        <dbReference type="ARBA" id="ARBA00023136"/>
    </source>
</evidence>
<dbReference type="SUPFAM" id="SSF103473">
    <property type="entry name" value="MFS general substrate transporter"/>
    <property type="match status" value="1"/>
</dbReference>
<sequence>MSSAPSICDTEKTACVLDAPTLVEASQLQEKAPVSSRPSPKGWQKVAIVSVLSSAQFFDIFNACASIAALPSIGTALNFTPGVLQWVLAAYTLTFASLQVPAGRLTDLYDAKLIFCIGYLGLGLFSILCAVSVHPIMLVVFRAISGIGAAMTIPSAIAMIVHNFPDPKEQSAVLGIYGAFGAIGNAGGFVIGGIVSAKASWRWVFYIIAIAAIPFSVFAYFFLPKIESAQKEKRSLDFPGISILTGGLILLVYALSDGSDQGWGTPQIIVTLMFSIVFFIAFFVVERITKDPALPPRLWHITNLAVMFFYSMSVYWNLFAIELQLTKVFQDLFLWSPFKAALHFLPLGKYTIFHDLNLYSLFYSGITGGISATLAGQYGHLIPRRILLVVSQMLMLVASILLALAHSPDRYWSYVLPAMIINMVGLAGSYVGATVTTMASAPKGEEGVVGAVLYTTFQLGSTLGIAVAAAISLSVNEKLPLDALSQFTGYAASFWSLVGMHGIMIVITLLFVHN</sequence>
<feature type="transmembrane region" description="Helical" evidence="6">
    <location>
        <begin position="203"/>
        <end position="223"/>
    </location>
</feature>
<feature type="transmembrane region" description="Helical" evidence="6">
    <location>
        <begin position="386"/>
        <end position="405"/>
    </location>
</feature>
<evidence type="ECO:0000256" key="1">
    <source>
        <dbReference type="ARBA" id="ARBA00004141"/>
    </source>
</evidence>
<feature type="transmembrane region" description="Helical" evidence="6">
    <location>
        <begin position="139"/>
        <end position="161"/>
    </location>
</feature>
<feature type="transmembrane region" description="Helical" evidence="6">
    <location>
        <begin position="268"/>
        <end position="286"/>
    </location>
</feature>
<feature type="transmembrane region" description="Helical" evidence="6">
    <location>
        <begin position="447"/>
        <end position="472"/>
    </location>
</feature>
<keyword evidence="3 6" id="KW-0812">Transmembrane</keyword>